<organism evidence="4 5">
    <name type="scientific">Thermotomaculum hydrothermale</name>
    <dbReference type="NCBI Taxonomy" id="981385"/>
    <lineage>
        <taxon>Bacteria</taxon>
        <taxon>Pseudomonadati</taxon>
        <taxon>Acidobacteriota</taxon>
        <taxon>Holophagae</taxon>
        <taxon>Thermotomaculales</taxon>
        <taxon>Thermotomaculaceae</taxon>
        <taxon>Thermotomaculum</taxon>
    </lineage>
</organism>
<protein>
    <recommendedName>
        <fullName evidence="3">Fido domain-containing protein</fullName>
    </recommendedName>
</protein>
<gene>
    <name evidence="4" type="ORF">TTHT_0307</name>
</gene>
<keyword evidence="2" id="KW-0067">ATP-binding</keyword>
<dbReference type="EMBL" id="AP017470">
    <property type="protein sequence ID" value="BBB31926.1"/>
    <property type="molecule type" value="Genomic_DNA"/>
</dbReference>
<dbReference type="KEGG" id="thyd:TTHT_0307"/>
<dbReference type="PROSITE" id="PS51459">
    <property type="entry name" value="FIDO"/>
    <property type="match status" value="1"/>
</dbReference>
<accession>A0A7R6PMP6</accession>
<evidence type="ECO:0000313" key="4">
    <source>
        <dbReference type="EMBL" id="BBB31926.1"/>
    </source>
</evidence>
<dbReference type="InterPro" id="IPR003812">
    <property type="entry name" value="Fido"/>
</dbReference>
<keyword evidence="2" id="KW-0547">Nucleotide-binding</keyword>
<dbReference type="Proteomes" id="UP000595564">
    <property type="component" value="Chromosome"/>
</dbReference>
<reference evidence="4 5" key="1">
    <citation type="journal article" date="2012" name="Extremophiles">
        <title>Thermotomaculum hydrothermale gen. nov., sp. nov., a novel heterotrophic thermophile within the phylum Acidobacteria from a deep-sea hydrothermal vent chimney in the Southern Okinawa Trough.</title>
        <authorList>
            <person name="Izumi H."/>
            <person name="Nunoura T."/>
            <person name="Miyazaki M."/>
            <person name="Mino S."/>
            <person name="Toki T."/>
            <person name="Takai K."/>
            <person name="Sako Y."/>
            <person name="Sawabe T."/>
            <person name="Nakagawa S."/>
        </authorList>
    </citation>
    <scope>NUCLEOTIDE SEQUENCE [LARGE SCALE GENOMIC DNA]</scope>
    <source>
        <strain evidence="4 5">AC55</strain>
    </source>
</reference>
<dbReference type="SUPFAM" id="SSF140931">
    <property type="entry name" value="Fic-like"/>
    <property type="match status" value="1"/>
</dbReference>
<evidence type="ECO:0000313" key="5">
    <source>
        <dbReference type="Proteomes" id="UP000595564"/>
    </source>
</evidence>
<keyword evidence="5" id="KW-1185">Reference proteome</keyword>
<evidence type="ECO:0000259" key="3">
    <source>
        <dbReference type="PROSITE" id="PS51459"/>
    </source>
</evidence>
<feature type="binding site" evidence="2">
    <location>
        <begin position="203"/>
        <end position="204"/>
    </location>
    <ligand>
        <name>ATP</name>
        <dbReference type="ChEBI" id="CHEBI:30616"/>
    </ligand>
</feature>
<dbReference type="PANTHER" id="PTHR13504">
    <property type="entry name" value="FIDO DOMAIN-CONTAINING PROTEIN DDB_G0283145"/>
    <property type="match status" value="1"/>
</dbReference>
<feature type="domain" description="Fido" evidence="3">
    <location>
        <begin position="91"/>
        <end position="224"/>
    </location>
</feature>
<evidence type="ECO:0000256" key="2">
    <source>
        <dbReference type="PIRSR" id="PIRSR640198-2"/>
    </source>
</evidence>
<dbReference type="AlphaFoldDB" id="A0A7R6PMP6"/>
<dbReference type="InterPro" id="IPR040198">
    <property type="entry name" value="Fido_containing"/>
</dbReference>
<sequence>MIFERKKLLEDLGGIEEPVVKNKEWLYLLEEETRNSIMIEGFFVDNKELKEVLSRSSNLTRSQKEAFNYFSTAKFVYGLGYQNYRENEFELTIPLIRQINKELGGEGEFRKGSITITGSKIEPPEFNLKEWVQLFVEYVKKSFSLNEEQFISALCVSHAFFEEIHPFEDGNGRTGRILLNYILISKGFPLVIIKGLKSNKEKYYSALEEIDKQHLKLFSEYKTKIPEKEFALKILNDTNPKSLKRIIESSLRESIDRMIIGKLLNKGEKLVPVSELLKQLGYKEGSHRKLIERGKIIAVKEKNTWFSTENIFDMFL</sequence>
<proteinExistence type="predicted"/>
<dbReference type="InterPro" id="IPR036597">
    <property type="entry name" value="Fido-like_dom_sf"/>
</dbReference>
<evidence type="ECO:0000256" key="1">
    <source>
        <dbReference type="PIRSR" id="PIRSR640198-1"/>
    </source>
</evidence>
<dbReference type="RefSeq" id="WP_201328260.1">
    <property type="nucleotide sequence ID" value="NZ_AP017470.1"/>
</dbReference>
<feature type="active site" evidence="1">
    <location>
        <position position="165"/>
    </location>
</feature>
<name>A0A7R6PMP6_9BACT</name>
<feature type="binding site" evidence="2">
    <location>
        <begin position="169"/>
        <end position="176"/>
    </location>
    <ligand>
        <name>ATP</name>
        <dbReference type="ChEBI" id="CHEBI:30616"/>
    </ligand>
</feature>
<dbReference type="PANTHER" id="PTHR13504:SF38">
    <property type="entry name" value="FIDO DOMAIN-CONTAINING PROTEIN"/>
    <property type="match status" value="1"/>
</dbReference>
<dbReference type="GO" id="GO:0005524">
    <property type="term" value="F:ATP binding"/>
    <property type="evidence" value="ECO:0007669"/>
    <property type="project" value="UniProtKB-KW"/>
</dbReference>
<dbReference type="Gene3D" id="1.10.3290.10">
    <property type="entry name" value="Fido-like domain"/>
    <property type="match status" value="1"/>
</dbReference>
<dbReference type="Pfam" id="PF02661">
    <property type="entry name" value="Fic"/>
    <property type="match status" value="1"/>
</dbReference>